<name>A0A0J9EK32_AJEDA</name>
<reference evidence="2" key="1">
    <citation type="submission" date="2010-03" db="EMBL/GenBank/DDBJ databases">
        <title>Annotation of Blastomyces dermatitidis strain ATCC 18188.</title>
        <authorList>
            <consortium name="The Broad Institute Genome Sequencing Platform"/>
            <consortium name="Broad Institute Genome Sequencing Center for Infectious Disease."/>
            <person name="Cuomo C."/>
            <person name="Klein B."/>
            <person name="Sullivan T."/>
            <person name="Heitman J."/>
            <person name="Young S."/>
            <person name="Zeng Q."/>
            <person name="Gargeya S."/>
            <person name="Alvarado L."/>
            <person name="Berlin A.M."/>
            <person name="Chapman S.B."/>
            <person name="Chen Z."/>
            <person name="Freedman E."/>
            <person name="Gellesch M."/>
            <person name="Goldberg J."/>
            <person name="Griggs A."/>
            <person name="Gujja S."/>
            <person name="Heilman E."/>
            <person name="Heiman D."/>
            <person name="Howarth C."/>
            <person name="Mehta T."/>
            <person name="Neiman D."/>
            <person name="Pearson M."/>
            <person name="Roberts A."/>
            <person name="Saif S."/>
            <person name="Shea T."/>
            <person name="Shenoy N."/>
            <person name="Sisk P."/>
            <person name="Stolte C."/>
            <person name="Sykes S."/>
            <person name="White J."/>
            <person name="Yandava C."/>
            <person name="Haas B."/>
            <person name="Nusbaum C."/>
            <person name="Birren B."/>
        </authorList>
    </citation>
    <scope>NUCLEOTIDE SEQUENCE</scope>
    <source>
        <strain evidence="2">ATCC 18188</strain>
    </source>
</reference>
<dbReference type="EMBL" id="GG749407">
    <property type="protein sequence ID" value="KMW66507.1"/>
    <property type="molecule type" value="Genomic_DNA"/>
</dbReference>
<feature type="compositionally biased region" description="Acidic residues" evidence="1">
    <location>
        <begin position="1"/>
        <end position="10"/>
    </location>
</feature>
<proteinExistence type="predicted"/>
<accession>A0A0J9EK32</accession>
<evidence type="ECO:0000256" key="1">
    <source>
        <dbReference type="SAM" id="MobiDB-lite"/>
    </source>
</evidence>
<feature type="region of interest" description="Disordered" evidence="1">
    <location>
        <begin position="1"/>
        <end position="27"/>
    </location>
</feature>
<gene>
    <name evidence="2" type="ORF">BDDG_11569</name>
</gene>
<protein>
    <submittedName>
        <fullName evidence="2">Uncharacterized protein</fullName>
    </submittedName>
</protein>
<dbReference type="Proteomes" id="UP000007802">
    <property type="component" value="Unassembled WGS sequence"/>
</dbReference>
<organism evidence="2">
    <name type="scientific">Ajellomyces dermatitidis (strain ATCC 18188 / CBS 674.68)</name>
    <name type="common">Blastomyces dermatitidis</name>
    <dbReference type="NCBI Taxonomy" id="653446"/>
    <lineage>
        <taxon>Eukaryota</taxon>
        <taxon>Fungi</taxon>
        <taxon>Dikarya</taxon>
        <taxon>Ascomycota</taxon>
        <taxon>Pezizomycotina</taxon>
        <taxon>Eurotiomycetes</taxon>
        <taxon>Eurotiomycetidae</taxon>
        <taxon>Onygenales</taxon>
        <taxon>Ajellomycetaceae</taxon>
        <taxon>Blastomyces</taxon>
    </lineage>
</organism>
<dbReference type="AlphaFoldDB" id="A0A0J9EK32"/>
<sequence length="203" mass="22412">MDDEKDDDDTGAQTKPPAQARASIGHSAWFAGREQQETEPLVDIKYLPGAGLEEALVDYKSNRGGHLPPLVNFSGCQTAKRPPTGCIEPTVALLVIALHLLSPPWTSGLPISVRLKLSAQLAKLQGTFLPSPSLFPRPENFITPNLSGWLPRLHRRQPPSRNDSTAGPPISGYNYPELRLDSNFKMFAGYVQYRILEEARSRK</sequence>
<evidence type="ECO:0000313" key="2">
    <source>
        <dbReference type="EMBL" id="KMW66507.1"/>
    </source>
</evidence>